<evidence type="ECO:0000256" key="1">
    <source>
        <dbReference type="ARBA" id="ARBA00001933"/>
    </source>
</evidence>
<dbReference type="CDD" id="cd00609">
    <property type="entry name" value="AAT_like"/>
    <property type="match status" value="1"/>
</dbReference>
<comment type="similarity">
    <text evidence="3">Belongs to the class-I pyridoxal-phosphate-dependent aminotransferase family.</text>
</comment>
<dbReference type="Gene3D" id="3.40.640.10">
    <property type="entry name" value="Type I PLP-dependent aspartate aminotransferase-like (Major domain)"/>
    <property type="match status" value="1"/>
</dbReference>
<organism evidence="14 15">
    <name type="scientific">Rotaria socialis</name>
    <dbReference type="NCBI Taxonomy" id="392032"/>
    <lineage>
        <taxon>Eukaryota</taxon>
        <taxon>Metazoa</taxon>
        <taxon>Spiralia</taxon>
        <taxon>Gnathifera</taxon>
        <taxon>Rotifera</taxon>
        <taxon>Eurotatoria</taxon>
        <taxon>Bdelloidea</taxon>
        <taxon>Philodinida</taxon>
        <taxon>Philodinidae</taxon>
        <taxon>Rotaria</taxon>
    </lineage>
</organism>
<dbReference type="InterPro" id="IPR015421">
    <property type="entry name" value="PyrdxlP-dep_Trfase_major"/>
</dbReference>
<evidence type="ECO:0000256" key="3">
    <source>
        <dbReference type="ARBA" id="ARBA00007441"/>
    </source>
</evidence>
<comment type="pathway">
    <text evidence="2">Amino-acid degradation; L-phenylalanine degradation; acetoacetate and fumarate from L-phenylalanine: step 2/6.</text>
</comment>
<evidence type="ECO:0000256" key="10">
    <source>
        <dbReference type="ARBA" id="ARBA00022898"/>
    </source>
</evidence>
<evidence type="ECO:0000259" key="13">
    <source>
        <dbReference type="Pfam" id="PF00155"/>
    </source>
</evidence>
<dbReference type="GO" id="GO:0006559">
    <property type="term" value="P:L-phenylalanine catabolic process"/>
    <property type="evidence" value="ECO:0007669"/>
    <property type="project" value="UniProtKB-UniPathway"/>
</dbReference>
<dbReference type="InterPro" id="IPR015424">
    <property type="entry name" value="PyrdxlP-dep_Trfase"/>
</dbReference>
<feature type="domain" description="Aminotransferase class I/classII large" evidence="13">
    <location>
        <begin position="160"/>
        <end position="521"/>
    </location>
</feature>
<dbReference type="InterPro" id="IPR015422">
    <property type="entry name" value="PyrdxlP-dep_Trfase_small"/>
</dbReference>
<accession>A0A817ML39</accession>
<keyword evidence="9" id="KW-0828">Tyrosine catabolism</keyword>
<dbReference type="InterPro" id="IPR004839">
    <property type="entry name" value="Aminotransferase_I/II_large"/>
</dbReference>
<gene>
    <name evidence="14" type="ORF">TIS948_LOCUS4267</name>
</gene>
<evidence type="ECO:0000256" key="4">
    <source>
        <dbReference type="ARBA" id="ARBA00011738"/>
    </source>
</evidence>
<dbReference type="GO" id="GO:0004838">
    <property type="term" value="F:L-tyrosine-2-oxoglutarate transaminase activity"/>
    <property type="evidence" value="ECO:0007669"/>
    <property type="project" value="InterPro"/>
</dbReference>
<dbReference type="PANTHER" id="PTHR45744:SF2">
    <property type="entry name" value="TYROSINE AMINOTRANSFERASE"/>
    <property type="match status" value="1"/>
</dbReference>
<evidence type="ECO:0000256" key="8">
    <source>
        <dbReference type="ARBA" id="ARBA00022679"/>
    </source>
</evidence>
<comment type="subunit">
    <text evidence="4">Homodimer.</text>
</comment>
<comment type="cofactor">
    <cofactor evidence="1">
        <name>pyridoxal 5'-phosphate</name>
        <dbReference type="ChEBI" id="CHEBI:597326"/>
    </cofactor>
</comment>
<name>A0A817ML39_9BILA</name>
<dbReference type="EMBL" id="CAJNXB010000450">
    <property type="protein sequence ID" value="CAF3055583.1"/>
    <property type="molecule type" value="Genomic_DNA"/>
</dbReference>
<evidence type="ECO:0000313" key="15">
    <source>
        <dbReference type="Proteomes" id="UP000663825"/>
    </source>
</evidence>
<dbReference type="EC" id="2.6.1.5" evidence="5"/>
<dbReference type="Proteomes" id="UP000663825">
    <property type="component" value="Unassembled WGS sequence"/>
</dbReference>
<evidence type="ECO:0000256" key="12">
    <source>
        <dbReference type="ARBA" id="ARBA00047798"/>
    </source>
</evidence>
<dbReference type="NCBIfam" id="TIGR01264">
    <property type="entry name" value="tyr_amTase_E"/>
    <property type="match status" value="1"/>
</dbReference>
<comment type="caution">
    <text evidence="14">The sequence shown here is derived from an EMBL/GenBank/DDBJ whole genome shotgun (WGS) entry which is preliminary data.</text>
</comment>
<evidence type="ECO:0000256" key="7">
    <source>
        <dbReference type="ARBA" id="ARBA00022576"/>
    </source>
</evidence>
<dbReference type="GO" id="GO:0030170">
    <property type="term" value="F:pyridoxal phosphate binding"/>
    <property type="evidence" value="ECO:0007669"/>
    <property type="project" value="InterPro"/>
</dbReference>
<evidence type="ECO:0000256" key="2">
    <source>
        <dbReference type="ARBA" id="ARBA00005203"/>
    </source>
</evidence>
<dbReference type="Gene3D" id="3.90.1150.10">
    <property type="entry name" value="Aspartate Aminotransferase, domain 1"/>
    <property type="match status" value="1"/>
</dbReference>
<evidence type="ECO:0000313" key="14">
    <source>
        <dbReference type="EMBL" id="CAF3055583.1"/>
    </source>
</evidence>
<keyword evidence="10" id="KW-0663">Pyridoxal phosphate</keyword>
<keyword evidence="7" id="KW-0032">Aminotransferase</keyword>
<evidence type="ECO:0000256" key="6">
    <source>
        <dbReference type="ARBA" id="ARBA00015959"/>
    </source>
</evidence>
<dbReference type="GO" id="GO:0006572">
    <property type="term" value="P:L-tyrosine catabolic process"/>
    <property type="evidence" value="ECO:0007669"/>
    <property type="project" value="UniProtKB-KW"/>
</dbReference>
<dbReference type="InterPro" id="IPR005958">
    <property type="entry name" value="TyrNic_aminoTrfase"/>
</dbReference>
<evidence type="ECO:0000256" key="11">
    <source>
        <dbReference type="ARBA" id="ARBA00031696"/>
    </source>
</evidence>
<dbReference type="OrthoDB" id="7042322at2759"/>
<dbReference type="AlphaFoldDB" id="A0A817ML39"/>
<dbReference type="Pfam" id="PF00155">
    <property type="entry name" value="Aminotran_1_2"/>
    <property type="match status" value="1"/>
</dbReference>
<dbReference type="PANTHER" id="PTHR45744">
    <property type="entry name" value="TYROSINE AMINOTRANSFERASE"/>
    <property type="match status" value="1"/>
</dbReference>
<dbReference type="SUPFAM" id="SSF53383">
    <property type="entry name" value="PLP-dependent transferases"/>
    <property type="match status" value="1"/>
</dbReference>
<dbReference type="UniPathway" id="UPA00139">
    <property type="reaction ID" value="UER00338"/>
</dbReference>
<proteinExistence type="inferred from homology"/>
<evidence type="ECO:0000256" key="9">
    <source>
        <dbReference type="ARBA" id="ARBA00022878"/>
    </source>
</evidence>
<comment type="catalytic activity">
    <reaction evidence="12">
        <text>L-tyrosine + 2-oxoglutarate = 3-(4-hydroxyphenyl)pyruvate + L-glutamate</text>
        <dbReference type="Rhea" id="RHEA:15093"/>
        <dbReference type="ChEBI" id="CHEBI:16810"/>
        <dbReference type="ChEBI" id="CHEBI:29985"/>
        <dbReference type="ChEBI" id="CHEBI:36242"/>
        <dbReference type="ChEBI" id="CHEBI:58315"/>
        <dbReference type="EC" id="2.6.1.5"/>
    </reaction>
</comment>
<sequence>MPGVFKTINNELQQVSDHQFNYIGVVSEYINKLADAFKVFADGHYDKSFEILTSIAVQYETCDTNNTSTLARLNILRNECQFRLEKLKNGCSDEKALVKLDEDVDVEPLHDSSMSNAKTAAAICKKEWNAKASRSARKTINPIRRIVDRCKLLPNPGKALITLSIGDPTYYGNMLPPIEASEAVNEAFAKPTSHGYLPSCGMEEAREAIAKLWSRNGHVLDTKDIILTSGCSHALEMCINGVADPGDNILIPQPGFSVYITLCESLHIEPRYYKLKPEQNWELDLDDLETAINSKTKAVLVNNPSNPCGAVYSAEHLKQIIDICEKHRLIIIADEIYADMVFPGNEFHFMGVLSQKVPILSCGGLAKRYICPGWRIGWIAMYDRMNILKESIQPGLLDLSSRILGPNSVMQAALPKIVANTPQKYFDNIISQIQNNAEISYKVLSTAPGLKPIMPQGAMYMLVGLDPTAYDDVENDTVFFTKLFNEQSVSCLPASVFGMPNYFRLVLTTPYDKTQEACERIVEFCHEHKQITNPDQLRASKDITRWEVRAEGLAQSEESILPFYTNSKRY</sequence>
<keyword evidence="8" id="KW-0808">Transferase</keyword>
<protein>
    <recommendedName>
        <fullName evidence="6">Tyrosine aminotransferase</fullName>
        <ecNumber evidence="5">2.6.1.5</ecNumber>
    </recommendedName>
    <alternativeName>
        <fullName evidence="11">L-tyrosine:2-oxoglutarate aminotransferase</fullName>
    </alternativeName>
</protein>
<dbReference type="InterPro" id="IPR005957">
    <property type="entry name" value="Tyrosine_aminoTrfase"/>
</dbReference>
<dbReference type="NCBIfam" id="TIGR01265">
    <property type="entry name" value="tyr_nico_aTase"/>
    <property type="match status" value="1"/>
</dbReference>
<reference evidence="14" key="1">
    <citation type="submission" date="2021-02" db="EMBL/GenBank/DDBJ databases">
        <authorList>
            <person name="Nowell W R."/>
        </authorList>
    </citation>
    <scope>NUCLEOTIDE SEQUENCE</scope>
</reference>
<evidence type="ECO:0000256" key="5">
    <source>
        <dbReference type="ARBA" id="ARBA00012749"/>
    </source>
</evidence>